<evidence type="ECO:0000256" key="9">
    <source>
        <dbReference type="ARBA" id="ARBA00036943"/>
    </source>
</evidence>
<evidence type="ECO:0000256" key="6">
    <source>
        <dbReference type="ARBA" id="ARBA00022694"/>
    </source>
</evidence>
<keyword evidence="8" id="KW-0539">Nucleus</keyword>
<evidence type="ECO:0000313" key="19">
    <source>
        <dbReference type="Proteomes" id="UP000183567"/>
    </source>
</evidence>
<evidence type="ECO:0000313" key="18">
    <source>
        <dbReference type="EMBL" id="OJA16807.1"/>
    </source>
</evidence>
<dbReference type="NCBIfam" id="TIGR00071">
    <property type="entry name" value="hisT_truA"/>
    <property type="match status" value="1"/>
</dbReference>
<evidence type="ECO:0000256" key="15">
    <source>
        <dbReference type="PIRSR" id="PIRSR641708-2"/>
    </source>
</evidence>
<evidence type="ECO:0000256" key="13">
    <source>
        <dbReference type="ARBA" id="ARBA00080858"/>
    </source>
</evidence>
<dbReference type="PANTHER" id="PTHR11142">
    <property type="entry name" value="PSEUDOURIDYLATE SYNTHASE"/>
    <property type="match status" value="1"/>
</dbReference>
<feature type="compositionally biased region" description="Basic and acidic residues" evidence="16">
    <location>
        <begin position="85"/>
        <end position="94"/>
    </location>
</feature>
<dbReference type="AlphaFoldDB" id="A0A1J8Q834"/>
<dbReference type="CDD" id="cd02568">
    <property type="entry name" value="PseudoU_synth_PUS1_PUS2"/>
    <property type="match status" value="1"/>
</dbReference>
<comment type="similarity">
    <text evidence="4">Belongs to the tRNA pseudouridine synthase TruA family.</text>
</comment>
<dbReference type="GO" id="GO:0009982">
    <property type="term" value="F:pseudouridine synthase activity"/>
    <property type="evidence" value="ECO:0007669"/>
    <property type="project" value="InterPro"/>
</dbReference>
<evidence type="ECO:0000256" key="1">
    <source>
        <dbReference type="ARBA" id="ARBA00001166"/>
    </source>
</evidence>
<dbReference type="GO" id="GO:0031120">
    <property type="term" value="P:snRNA pseudouridine synthesis"/>
    <property type="evidence" value="ECO:0007669"/>
    <property type="project" value="UniProtKB-ARBA"/>
</dbReference>
<dbReference type="Gene3D" id="3.30.70.580">
    <property type="entry name" value="Pseudouridine synthase I, catalytic domain, N-terminal subdomain"/>
    <property type="match status" value="1"/>
</dbReference>
<dbReference type="PANTHER" id="PTHR11142:SF4">
    <property type="entry name" value="PSEUDOURIDYLATE SYNTHASE 1 HOMOLOG"/>
    <property type="match status" value="1"/>
</dbReference>
<protein>
    <recommendedName>
        <fullName evidence="11">tRNA pseudouridine synthase 1</fullName>
    </recommendedName>
    <alternativeName>
        <fullName evidence="12">tRNA pseudouridylate synthase 1</fullName>
    </alternativeName>
    <alternativeName>
        <fullName evidence="13">tRNA-uridine isomerase 1</fullName>
    </alternativeName>
</protein>
<dbReference type="Proteomes" id="UP000183567">
    <property type="component" value="Unassembled WGS sequence"/>
</dbReference>
<feature type="region of interest" description="Disordered" evidence="16">
    <location>
        <begin position="562"/>
        <end position="604"/>
    </location>
</feature>
<evidence type="ECO:0000256" key="14">
    <source>
        <dbReference type="PIRSR" id="PIRSR641708-1"/>
    </source>
</evidence>
<dbReference type="GO" id="GO:0005634">
    <property type="term" value="C:nucleus"/>
    <property type="evidence" value="ECO:0007669"/>
    <property type="project" value="UniProtKB-SubCell"/>
</dbReference>
<name>A0A1J8Q834_9AGAM</name>
<evidence type="ECO:0000256" key="5">
    <source>
        <dbReference type="ARBA" id="ARBA00022664"/>
    </source>
</evidence>
<dbReference type="STRING" id="180088.A0A1J8Q834"/>
<keyword evidence="6" id="KW-0819">tRNA processing</keyword>
<evidence type="ECO:0000259" key="17">
    <source>
        <dbReference type="Pfam" id="PF01416"/>
    </source>
</evidence>
<feature type="domain" description="Pseudouridine synthase I TruA alpha/beta" evidence="17">
    <location>
        <begin position="362"/>
        <end position="469"/>
    </location>
</feature>
<dbReference type="GO" id="GO:0031119">
    <property type="term" value="P:tRNA pseudouridine synthesis"/>
    <property type="evidence" value="ECO:0007669"/>
    <property type="project" value="InterPro"/>
</dbReference>
<dbReference type="Gene3D" id="3.30.70.660">
    <property type="entry name" value="Pseudouridine synthase I, catalytic domain, C-terminal subdomain"/>
    <property type="match status" value="1"/>
</dbReference>
<keyword evidence="7" id="KW-0413">Isomerase</keyword>
<accession>A0A1J8Q834</accession>
<feature type="compositionally biased region" description="Basic and acidic residues" evidence="16">
    <location>
        <begin position="31"/>
        <end position="44"/>
    </location>
</feature>
<comment type="catalytic activity">
    <reaction evidence="2">
        <text>uridine in snRNA = pseudouridine in snRNA</text>
        <dbReference type="Rhea" id="RHEA:51124"/>
        <dbReference type="Rhea" id="RHEA-COMP:12891"/>
        <dbReference type="Rhea" id="RHEA-COMP:12892"/>
        <dbReference type="ChEBI" id="CHEBI:65314"/>
        <dbReference type="ChEBI" id="CHEBI:65315"/>
    </reaction>
</comment>
<evidence type="ECO:0000256" key="2">
    <source>
        <dbReference type="ARBA" id="ARBA00001832"/>
    </source>
</evidence>
<evidence type="ECO:0000256" key="8">
    <source>
        <dbReference type="ARBA" id="ARBA00023242"/>
    </source>
</evidence>
<comment type="catalytic activity">
    <reaction evidence="1">
        <text>a uridine in mRNA = a pseudouridine in mRNA</text>
        <dbReference type="Rhea" id="RHEA:56644"/>
        <dbReference type="Rhea" id="RHEA-COMP:14658"/>
        <dbReference type="Rhea" id="RHEA-COMP:14659"/>
        <dbReference type="ChEBI" id="CHEBI:65314"/>
        <dbReference type="ChEBI" id="CHEBI:65315"/>
    </reaction>
</comment>
<sequence length="604" mass="68358">MFRCLLQCTLHCKPPLTLRARNISIMYQPHDLEQSHTPPEKRPIAEVQVGTSEPFKRAKVEFEEPEKKIHSTEHEEGPSDPPESADTKQGKRDAAGWPKSRQGKAKDTRNKGRRRGTRDPGAQGKEDEEKGPKAPRLPKKQSALLIGFCGTGCNGMQMYAEMFIFSLASVTERILSSSSIVHEKHFFLPPACRTCVVGIRQPDVRTIEGVLFDALVRAGAVSKDNADDPVKVSLGRAARTDAGVHAAGNLVSMKLITAIPGVEDFVARINEELPPEIRVWGSVRVQNSFNARMSCDSRKYTYFFPTYLLIPPKPGTAFQRVYEQYAESMQGVDPLDASTDDLMRKRSWRISTEQVEVIRQTAKKFEGTHNFHNFTVGREFGDRSNQRHMWKLEISDPAVYGDTEWISILFHGQSFMLHQIVGRKMMSALVLSCRTGTPSQVIDELYGPRMVMVPKMPALGLLLEYPIFDSYNRKVASLNEKLEPSHAEYRPEINFEQYRDSIDAFKQTFIYDNMRAIEDRDGVFDAWVRSIDTYGGNDLLYLNPKGIIPAAAVIKKGDKRDNPFKEKRRFDLTSFPDKQGTPTVEEEEEAESTLNKSRLEDMEG</sequence>
<feature type="compositionally biased region" description="Basic and acidic residues" evidence="16">
    <location>
        <begin position="54"/>
        <end position="77"/>
    </location>
</feature>
<comment type="subcellular location">
    <subcellularLocation>
        <location evidence="3">Nucleus</location>
    </subcellularLocation>
</comment>
<keyword evidence="5" id="KW-0507">mRNA processing</keyword>
<feature type="binding site" evidence="15">
    <location>
        <position position="300"/>
    </location>
    <ligand>
        <name>substrate</name>
    </ligand>
</feature>
<dbReference type="GO" id="GO:1990481">
    <property type="term" value="P:mRNA pseudouridine synthesis"/>
    <property type="evidence" value="ECO:0007669"/>
    <property type="project" value="TreeGrafter"/>
</dbReference>
<comment type="caution">
    <text evidence="18">The sequence shown here is derived from an EMBL/GenBank/DDBJ whole genome shotgun (WGS) entry which is preliminary data.</text>
</comment>
<dbReference type="EMBL" id="LVVM01002348">
    <property type="protein sequence ID" value="OJA16807.1"/>
    <property type="molecule type" value="Genomic_DNA"/>
</dbReference>
<keyword evidence="19" id="KW-1185">Reference proteome</keyword>
<evidence type="ECO:0000256" key="7">
    <source>
        <dbReference type="ARBA" id="ARBA00023235"/>
    </source>
</evidence>
<feature type="compositionally biased region" description="Basic and acidic residues" evidence="16">
    <location>
        <begin position="562"/>
        <end position="571"/>
    </location>
</feature>
<reference evidence="18 19" key="1">
    <citation type="submission" date="2016-03" db="EMBL/GenBank/DDBJ databases">
        <title>Comparative genomics of the ectomycorrhizal sister species Rhizopogon vinicolor and Rhizopogon vesiculosus (Basidiomycota: Boletales) reveals a divergence of the mating type B locus.</title>
        <authorList>
            <person name="Mujic A.B."/>
            <person name="Kuo A."/>
            <person name="Tritt A."/>
            <person name="Lipzen A."/>
            <person name="Chen C."/>
            <person name="Johnson J."/>
            <person name="Sharma A."/>
            <person name="Barry K."/>
            <person name="Grigoriev I.V."/>
            <person name="Spatafora J.W."/>
        </authorList>
    </citation>
    <scope>NUCLEOTIDE SEQUENCE [LARGE SCALE GENOMIC DNA]</scope>
    <source>
        <strain evidence="18 19">AM-OR11-056</strain>
    </source>
</reference>
<dbReference type="FunFam" id="3.30.70.660:FF:000002">
    <property type="entry name" value="tRNA pseudouridine synthase"/>
    <property type="match status" value="1"/>
</dbReference>
<comment type="function">
    <text evidence="10">Formation of pseudouridine at positions 27 and 28 in the anticodon stem and loop of transfer RNAs; at positions 34 and 36 of intron-containing precursor tRNA(Ile) and at position 35 in the intron-containing tRNA(Tyr). Catalyzes pseudouridylation at position 44 in U2 snRNA. Also catalyzes pseudouridylation of mRNAs.</text>
</comment>
<gene>
    <name evidence="18" type="ORF">AZE42_04774</name>
</gene>
<evidence type="ECO:0000256" key="3">
    <source>
        <dbReference type="ARBA" id="ARBA00004123"/>
    </source>
</evidence>
<dbReference type="InterPro" id="IPR041708">
    <property type="entry name" value="PUS1/PUS2-like"/>
</dbReference>
<feature type="region of interest" description="Disordered" evidence="16">
    <location>
        <begin position="31"/>
        <end position="137"/>
    </location>
</feature>
<evidence type="ECO:0000256" key="4">
    <source>
        <dbReference type="ARBA" id="ARBA00009375"/>
    </source>
</evidence>
<dbReference type="FunFam" id="3.30.70.580:FF:000002">
    <property type="entry name" value="tRNA pseudouridine synthase"/>
    <property type="match status" value="1"/>
</dbReference>
<dbReference type="InterPro" id="IPR020095">
    <property type="entry name" value="PsdUridine_synth_TruA_C"/>
</dbReference>
<evidence type="ECO:0000256" key="11">
    <source>
        <dbReference type="ARBA" id="ARBA00073968"/>
    </source>
</evidence>
<dbReference type="InterPro" id="IPR020094">
    <property type="entry name" value="TruA/RsuA/RluB/E/F_N"/>
</dbReference>
<dbReference type="OrthoDB" id="10256309at2759"/>
<dbReference type="SUPFAM" id="SSF55120">
    <property type="entry name" value="Pseudouridine synthase"/>
    <property type="match status" value="1"/>
</dbReference>
<dbReference type="InterPro" id="IPR020097">
    <property type="entry name" value="PsdUridine_synth_TruA_a/b_dom"/>
</dbReference>
<dbReference type="InterPro" id="IPR001406">
    <property type="entry name" value="PsdUridine_synth_TruA"/>
</dbReference>
<dbReference type="GO" id="GO:0006397">
    <property type="term" value="P:mRNA processing"/>
    <property type="evidence" value="ECO:0007669"/>
    <property type="project" value="UniProtKB-KW"/>
</dbReference>
<dbReference type="InterPro" id="IPR020103">
    <property type="entry name" value="PsdUridine_synth_cat_dom_sf"/>
</dbReference>
<dbReference type="GO" id="GO:0003723">
    <property type="term" value="F:RNA binding"/>
    <property type="evidence" value="ECO:0007669"/>
    <property type="project" value="InterPro"/>
</dbReference>
<comment type="catalytic activity">
    <reaction evidence="9">
        <text>a uridine in tRNA = a pseudouridine in tRNA</text>
        <dbReference type="Rhea" id="RHEA:54572"/>
        <dbReference type="Rhea" id="RHEA-COMP:13339"/>
        <dbReference type="Rhea" id="RHEA-COMP:13934"/>
        <dbReference type="ChEBI" id="CHEBI:65314"/>
        <dbReference type="ChEBI" id="CHEBI:65315"/>
    </reaction>
</comment>
<evidence type="ECO:0000256" key="16">
    <source>
        <dbReference type="SAM" id="MobiDB-lite"/>
    </source>
</evidence>
<dbReference type="Pfam" id="PF01416">
    <property type="entry name" value="PseudoU_synth_1"/>
    <property type="match status" value="1"/>
</dbReference>
<evidence type="ECO:0000256" key="12">
    <source>
        <dbReference type="ARBA" id="ARBA00079072"/>
    </source>
</evidence>
<proteinExistence type="inferred from homology"/>
<organism evidence="18 19">
    <name type="scientific">Rhizopogon vesiculosus</name>
    <dbReference type="NCBI Taxonomy" id="180088"/>
    <lineage>
        <taxon>Eukaryota</taxon>
        <taxon>Fungi</taxon>
        <taxon>Dikarya</taxon>
        <taxon>Basidiomycota</taxon>
        <taxon>Agaricomycotina</taxon>
        <taxon>Agaricomycetes</taxon>
        <taxon>Agaricomycetidae</taxon>
        <taxon>Boletales</taxon>
        <taxon>Suillineae</taxon>
        <taxon>Rhizopogonaceae</taxon>
        <taxon>Rhizopogon</taxon>
    </lineage>
</organism>
<feature type="active site" description="Nucleophile" evidence="14">
    <location>
        <position position="241"/>
    </location>
</feature>
<evidence type="ECO:0000256" key="10">
    <source>
        <dbReference type="ARBA" id="ARBA00053072"/>
    </source>
</evidence>